<proteinExistence type="predicted"/>
<accession>A0ABP2EJK9</accession>
<keyword evidence="2" id="KW-1185">Reference proteome</keyword>
<comment type="caution">
    <text evidence="1">The sequence shown here is derived from an EMBL/GenBank/DDBJ whole genome shotgun (WGS) entry which is preliminary data.</text>
</comment>
<dbReference type="EMBL" id="AALD02000010">
    <property type="protein sequence ID" value="EEQ11290.1"/>
    <property type="molecule type" value="Genomic_DNA"/>
</dbReference>
<gene>
    <name evidence="1" type="ORF">ymoll0001_29680</name>
</gene>
<evidence type="ECO:0000313" key="1">
    <source>
        <dbReference type="EMBL" id="EEQ11290.1"/>
    </source>
</evidence>
<reference evidence="1" key="1">
    <citation type="submission" date="2008-12" db="EMBL/GenBank/DDBJ databases">
        <title>Annotation of the Yersinia mollaretii ATCC 43969 genome.</title>
        <authorList>
            <person name="Read T.D."/>
            <person name="Akmal A."/>
            <person name="Bishop-Lilly K."/>
            <person name="Chen P.E."/>
            <person name="Cook C."/>
            <person name="Kiley M.P."/>
            <person name="Lentz S."/>
            <person name="Mateczun A."/>
            <person name="Nagarajan N."/>
            <person name="Nolan N."/>
            <person name="Osborne B.I."/>
            <person name="Pop M."/>
            <person name="Sozhamannan S."/>
            <person name="Stewart A.C."/>
            <person name="Sulakvelidze A."/>
            <person name="Thomason B."/>
            <person name="Willner K."/>
            <person name="Zwick M.E."/>
        </authorList>
    </citation>
    <scope>NUCLEOTIDE SEQUENCE [LARGE SCALE GENOMIC DNA]</scope>
    <source>
        <strain evidence="1">ATCC 43969</strain>
    </source>
</reference>
<dbReference type="Proteomes" id="UP000003027">
    <property type="component" value="Unassembled WGS sequence"/>
</dbReference>
<evidence type="ECO:0000313" key="2">
    <source>
        <dbReference type="Proteomes" id="UP000003027"/>
    </source>
</evidence>
<protein>
    <submittedName>
        <fullName evidence="1">Uncharacterized protein</fullName>
    </submittedName>
</protein>
<organism evidence="1 2">
    <name type="scientific">Yersinia mollaretii (strain ATCC 43969 / DSM 18520 / CIP 103324 / CNY 7263 / WAIP 204)</name>
    <dbReference type="NCBI Taxonomy" id="349967"/>
    <lineage>
        <taxon>Bacteria</taxon>
        <taxon>Pseudomonadati</taxon>
        <taxon>Pseudomonadota</taxon>
        <taxon>Gammaproteobacteria</taxon>
        <taxon>Enterobacterales</taxon>
        <taxon>Yersiniaceae</taxon>
        <taxon>Yersinia</taxon>
    </lineage>
</organism>
<name>A0ABP2EJK9_YERMW</name>
<sequence length="58" mass="6497">MRRNNVIYGDASGFVNNRSVGVAILAKEMSMGHYELVIDAYNNDKLSANKTFTFLIVQ</sequence>